<dbReference type="InterPro" id="IPR007645">
    <property type="entry name" value="RNA_pol_Rpb2_3"/>
</dbReference>
<dbReference type="NCBIfam" id="TIGR02013">
    <property type="entry name" value="rpoB"/>
    <property type="match status" value="1"/>
</dbReference>
<dbReference type="InterPro" id="IPR014724">
    <property type="entry name" value="RNA_pol_RPB2_OB-fold"/>
</dbReference>
<dbReference type="NCBIfam" id="NF001616">
    <property type="entry name" value="PRK00405.1"/>
    <property type="match status" value="1"/>
</dbReference>
<evidence type="ECO:0000256" key="8">
    <source>
        <dbReference type="RuleBase" id="RU363031"/>
    </source>
</evidence>
<feature type="domain" description="RNA polymerase Rpb2" evidence="10">
    <location>
        <begin position="1054"/>
        <end position="1128"/>
    </location>
</feature>
<evidence type="ECO:0000256" key="1">
    <source>
        <dbReference type="ARBA" id="ARBA00022478"/>
    </source>
</evidence>
<keyword evidence="1 6" id="KW-0240">DNA-directed RNA polymerase</keyword>
<dbReference type="Gene3D" id="3.90.1800.10">
    <property type="entry name" value="RNA polymerase alpha subunit dimerisation domain"/>
    <property type="match status" value="1"/>
</dbReference>
<evidence type="ECO:0000259" key="9">
    <source>
        <dbReference type="Pfam" id="PF00562"/>
    </source>
</evidence>
<feature type="domain" description="RNA polymerase Rpb2" evidence="11">
    <location>
        <begin position="169"/>
        <end position="338"/>
    </location>
</feature>
<evidence type="ECO:0000256" key="2">
    <source>
        <dbReference type="ARBA" id="ARBA00022679"/>
    </source>
</evidence>
<evidence type="ECO:0000256" key="4">
    <source>
        <dbReference type="ARBA" id="ARBA00023163"/>
    </source>
</evidence>
<dbReference type="Pfam" id="PF10385">
    <property type="entry name" value="RNA_pol_Rpb2_45"/>
    <property type="match status" value="1"/>
</dbReference>
<evidence type="ECO:0000256" key="7">
    <source>
        <dbReference type="RuleBase" id="RU000434"/>
    </source>
</evidence>
<dbReference type="InterPro" id="IPR007641">
    <property type="entry name" value="RNA_pol_Rpb2_7"/>
</dbReference>
<protein>
    <recommendedName>
        <fullName evidence="6 8">DNA-directed RNA polymerase subunit beta</fullName>
        <shortName evidence="6">RNAP subunit beta</shortName>
        <ecNumber evidence="6 8">2.7.7.6</ecNumber>
    </recommendedName>
    <alternativeName>
        <fullName evidence="6">RNA polymerase subunit beta</fullName>
    </alternativeName>
    <alternativeName>
        <fullName evidence="6">Transcriptase subunit beta</fullName>
    </alternativeName>
</protein>
<keyword evidence="16" id="KW-1185">Reference proteome</keyword>
<evidence type="ECO:0000259" key="12">
    <source>
        <dbReference type="Pfam" id="PF04563"/>
    </source>
</evidence>
<dbReference type="CDD" id="cd00653">
    <property type="entry name" value="RNA_pol_B_RPB2"/>
    <property type="match status" value="1"/>
</dbReference>
<dbReference type="PROSITE" id="PS01166">
    <property type="entry name" value="RNA_POL_BETA"/>
    <property type="match status" value="1"/>
</dbReference>
<proteinExistence type="inferred from homology"/>
<dbReference type="InterPro" id="IPR037034">
    <property type="entry name" value="RNA_pol_Rpb2_2_sf"/>
</dbReference>
<dbReference type="RefSeq" id="WP_045254696.1">
    <property type="nucleotide sequence ID" value="NZ_CAKKLS010000036.1"/>
</dbReference>
<dbReference type="Proteomes" id="UP000033572">
    <property type="component" value="Unassembled WGS sequence"/>
</dbReference>
<comment type="function">
    <text evidence="6 8">DNA-dependent RNA polymerase catalyzes the transcription of DNA into RNA using the four ribonucleoside triphosphates as substrates.</text>
</comment>
<evidence type="ECO:0000259" key="13">
    <source>
        <dbReference type="Pfam" id="PF04565"/>
    </source>
</evidence>
<dbReference type="Gene3D" id="2.40.270.10">
    <property type="entry name" value="DNA-directed RNA polymerase, subunit 2, domain 6"/>
    <property type="match status" value="1"/>
</dbReference>
<dbReference type="GO" id="GO:0003677">
    <property type="term" value="F:DNA binding"/>
    <property type="evidence" value="ECO:0007669"/>
    <property type="project" value="UniProtKB-UniRule"/>
</dbReference>
<comment type="catalytic activity">
    <reaction evidence="5 6 8">
        <text>RNA(n) + a ribonucleoside 5'-triphosphate = RNA(n+1) + diphosphate</text>
        <dbReference type="Rhea" id="RHEA:21248"/>
        <dbReference type="Rhea" id="RHEA-COMP:14527"/>
        <dbReference type="Rhea" id="RHEA-COMP:17342"/>
        <dbReference type="ChEBI" id="CHEBI:33019"/>
        <dbReference type="ChEBI" id="CHEBI:61557"/>
        <dbReference type="ChEBI" id="CHEBI:140395"/>
        <dbReference type="EC" id="2.7.7.6"/>
    </reaction>
</comment>
<dbReference type="FunFam" id="3.90.1800.10:FF:000001">
    <property type="entry name" value="DNA-directed RNA polymerase subunit beta"/>
    <property type="match status" value="1"/>
</dbReference>
<dbReference type="InterPro" id="IPR010243">
    <property type="entry name" value="RNA_pol_bsu_bac"/>
</dbReference>
<dbReference type="Pfam" id="PF04560">
    <property type="entry name" value="RNA_pol_Rpb2_7"/>
    <property type="match status" value="1"/>
</dbReference>
<comment type="caution">
    <text evidence="15">The sequence shown here is derived from an EMBL/GenBank/DDBJ whole genome shotgun (WGS) entry which is preliminary data.</text>
</comment>
<evidence type="ECO:0000256" key="6">
    <source>
        <dbReference type="HAMAP-Rule" id="MF_01321"/>
    </source>
</evidence>
<evidence type="ECO:0000256" key="5">
    <source>
        <dbReference type="ARBA" id="ARBA00048552"/>
    </source>
</evidence>
<keyword evidence="2 6" id="KW-0808">Transferase</keyword>
<dbReference type="Gene3D" id="2.40.50.150">
    <property type="match status" value="1"/>
</dbReference>
<dbReference type="InterPro" id="IPR042107">
    <property type="entry name" value="DNA-dir_RNA_pol_bsu_ext_1_sf"/>
</dbReference>
<dbReference type="AlphaFoldDB" id="A0A0F0KDX0"/>
<dbReference type="Gene3D" id="3.90.1110.10">
    <property type="entry name" value="RNA polymerase Rpb2, domain 2"/>
    <property type="match status" value="1"/>
</dbReference>
<accession>A0A0F0KDX0</accession>
<gene>
    <name evidence="6 15" type="primary">rpoB</name>
    <name evidence="15" type="ORF">RN50_02337</name>
</gene>
<dbReference type="PANTHER" id="PTHR20856">
    <property type="entry name" value="DNA-DIRECTED RNA POLYMERASE I SUBUNIT 2"/>
    <property type="match status" value="1"/>
</dbReference>
<dbReference type="InterPro" id="IPR007121">
    <property type="entry name" value="RNA_pol_bsu_CS"/>
</dbReference>
<feature type="domain" description="DNA-directed RNA polymerase beta subunit external 1" evidence="14">
    <location>
        <begin position="506"/>
        <end position="574"/>
    </location>
</feature>
<evidence type="ECO:0000259" key="11">
    <source>
        <dbReference type="Pfam" id="PF04561"/>
    </source>
</evidence>
<dbReference type="PATRIC" id="fig|104336.4.peg.2378"/>
<dbReference type="GeneID" id="94443540"/>
<dbReference type="GO" id="GO:0003899">
    <property type="term" value="F:DNA-directed RNA polymerase activity"/>
    <property type="evidence" value="ECO:0007669"/>
    <property type="project" value="UniProtKB-UniRule"/>
</dbReference>
<dbReference type="InterPro" id="IPR015712">
    <property type="entry name" value="DNA-dir_RNA_pol_su2"/>
</dbReference>
<dbReference type="GO" id="GO:0000428">
    <property type="term" value="C:DNA-directed RNA polymerase complex"/>
    <property type="evidence" value="ECO:0007669"/>
    <property type="project" value="UniProtKB-KW"/>
</dbReference>
<feature type="domain" description="DNA-directed RNA polymerase subunit 2 hybrid-binding" evidence="9">
    <location>
        <begin position="636"/>
        <end position="1052"/>
    </location>
</feature>
<reference evidence="15 16" key="1">
    <citation type="submission" date="2015-02" db="EMBL/GenBank/DDBJ databases">
        <title>Draft genome sequences of ten Microbacterium spp. with emphasis on heavy metal contaminated environments.</title>
        <authorList>
            <person name="Corretto E."/>
        </authorList>
    </citation>
    <scope>NUCLEOTIDE SEQUENCE [LARGE SCALE GENOMIC DNA]</scope>
    <source>
        <strain evidence="15 16">DSM 12966</strain>
    </source>
</reference>
<dbReference type="Pfam" id="PF04563">
    <property type="entry name" value="RNA_pol_Rpb2_1"/>
    <property type="match status" value="1"/>
</dbReference>
<dbReference type="Pfam" id="PF00562">
    <property type="entry name" value="RNA_pol_Rpb2_6"/>
    <property type="match status" value="1"/>
</dbReference>
<dbReference type="GO" id="GO:0032549">
    <property type="term" value="F:ribonucleoside binding"/>
    <property type="evidence" value="ECO:0007669"/>
    <property type="project" value="InterPro"/>
</dbReference>
<dbReference type="InterPro" id="IPR007120">
    <property type="entry name" value="DNA-dir_RNAP_su2_dom"/>
</dbReference>
<comment type="subunit">
    <text evidence="6 8">The RNAP catalytic core consists of 2 alpha, 1 beta, 1 beta' and 1 omega subunit. When a sigma factor is associated with the core the holoenzyme is formed, which can initiate transcription.</text>
</comment>
<keyword evidence="4 6" id="KW-0804">Transcription</keyword>
<dbReference type="Gene3D" id="3.90.1100.10">
    <property type="match status" value="1"/>
</dbReference>
<organism evidence="15 16">
    <name type="scientific">Microbacterium foliorum</name>
    <dbReference type="NCBI Taxonomy" id="104336"/>
    <lineage>
        <taxon>Bacteria</taxon>
        <taxon>Bacillati</taxon>
        <taxon>Actinomycetota</taxon>
        <taxon>Actinomycetes</taxon>
        <taxon>Micrococcales</taxon>
        <taxon>Microbacteriaceae</taxon>
        <taxon>Microbacterium</taxon>
    </lineage>
</organism>
<dbReference type="SUPFAM" id="SSF64484">
    <property type="entry name" value="beta and beta-prime subunits of DNA dependent RNA-polymerase"/>
    <property type="match status" value="1"/>
</dbReference>
<evidence type="ECO:0000259" key="14">
    <source>
        <dbReference type="Pfam" id="PF10385"/>
    </source>
</evidence>
<evidence type="ECO:0000256" key="3">
    <source>
        <dbReference type="ARBA" id="ARBA00022695"/>
    </source>
</evidence>
<dbReference type="HAMAP" id="MF_01321">
    <property type="entry name" value="RNApol_bact_RpoB"/>
    <property type="match status" value="1"/>
</dbReference>
<dbReference type="InterPro" id="IPR007644">
    <property type="entry name" value="RNA_pol_bsu_protrusion"/>
</dbReference>
<dbReference type="InterPro" id="IPR037033">
    <property type="entry name" value="DNA-dir_RNAP_su2_hyb_sf"/>
</dbReference>
<dbReference type="GO" id="GO:0006351">
    <property type="term" value="P:DNA-templated transcription"/>
    <property type="evidence" value="ECO:0007669"/>
    <property type="project" value="UniProtKB-UniRule"/>
</dbReference>
<dbReference type="InterPro" id="IPR019462">
    <property type="entry name" value="DNA-dir_RNA_pol_bsu_external_1"/>
</dbReference>
<name>A0A0F0KDX0_9MICO</name>
<dbReference type="Gene3D" id="2.30.150.10">
    <property type="entry name" value="DNA-directed RNA polymerase, beta subunit, external 1 domain"/>
    <property type="match status" value="1"/>
</dbReference>
<dbReference type="KEGG" id="mfol:DXT68_03980"/>
<sequence length="1167" mass="128373">MAAAPNASTSTTIKNGRGASRLSFAKISDTLTVPDLLALQTESFGWLVGNDAWKARVAEAKKAGRTDVNENSGLGEIFEEISPIEDLGETMQLSFTNPYLEPEKYSIEECKERGKTYAAPLYVEAEFMNHLTGEIKTQTVFMGDFPLQTDKGTFIINGSERVVVSQLVRSPGVYFDKTPDKTSDKDIVSARVIPSRGAWLEFEIDKRDQVGVRVDRKRKQSVTVFLKALGMTSEEILTEFAGYTSIEETLAKDTIVTKEDALRDIYRKLRPGEQVAAEAARALLDNFYFNPKRYDLAKVGRYKINHKLGLDQPLNSSVLTVEDIVATIKYLVRLHAGTEETFPGIRSGKKADIRIATDDIDNFGNRRIRAVGELIQNQVRTGLSRMERVVRERMTTQDIEAITPQTLINVRPVVAAIKEFFGTSQLSQFMDQNNPLAGLTNKRRLSALGPGGLSRDRAGVEVRDVHPSHYGRMCPIETPEGPNIGLIGALATFARINSFGFIETPYRKVEGGVVTEHIDYLTASEEVDFNIAQANAPLDKNGRFRESHVLARPKGGSGEVDLFLPEEIGYIDVSPRQMVSVATSLVPFLEHDDAQRALMGANMQRQAVPLLRSDSPLVGTGMEGYTAIDAGDVLTAEKPGVVSEVSADRVTVMLDEGGTQDYHLRKFDRSNQGTSYNQKVVVNEGDRVEVGEVIADGPATENGELALGKNLLVAFMTWEGYNFEDAIILSQDLVKDDTLSSIHIEEYEVDARDTKLGKEEITRDLPNVSPELLKDLDERGIIRIGAEVRPGDILVGKVTPKGETELSAEERLLRAIFNEKSREVRDTSLKVPHGEQGTIIAVKEFNAEDGDDELGSGVNRRVVVYIAQKRKITEGDKLAGRHGNKGVIAKILPIEDMPFLADGTPVDIVLNPLGIPGRMNFGQVLETHLGWIAKQGWKVEGNPEWATRLPKDAFEAAPGTKVATPVFDGASEEEIAGLLDATIPTRDGIRLIDSSGKAQMFDGRSGEPFPAPISVGYMYILKLHHLVDDKIHARSTGPYSMITQQPLGGKAQFGGQRFGEMEVWALEAYGAAYALQELLTIKSDDILGRVKVYEAIVKGENIQEPGIPESFKVLMKEMQSLCLNVEVLSADGTLVNLRDTDDEAFRAAEELGINISSRFEAASIDEI</sequence>
<keyword evidence="3 6" id="KW-0548">Nucleotidyltransferase</keyword>
<dbReference type="Gene3D" id="2.40.50.100">
    <property type="match status" value="1"/>
</dbReference>
<dbReference type="Pfam" id="PF04565">
    <property type="entry name" value="RNA_pol_Rpb2_3"/>
    <property type="match status" value="1"/>
</dbReference>
<feature type="domain" description="RNA polymerase beta subunit protrusion" evidence="12">
    <location>
        <begin position="106"/>
        <end position="413"/>
    </location>
</feature>
<evidence type="ECO:0000313" key="15">
    <source>
        <dbReference type="EMBL" id="KJL19058.1"/>
    </source>
</evidence>
<dbReference type="EC" id="2.7.7.6" evidence="6 8"/>
<dbReference type="EMBL" id="JYIU01000045">
    <property type="protein sequence ID" value="KJL19058.1"/>
    <property type="molecule type" value="Genomic_DNA"/>
</dbReference>
<comment type="similarity">
    <text evidence="6 7">Belongs to the RNA polymerase beta chain family.</text>
</comment>
<evidence type="ECO:0000313" key="16">
    <source>
        <dbReference type="Proteomes" id="UP000033572"/>
    </source>
</evidence>
<dbReference type="InterPro" id="IPR007642">
    <property type="entry name" value="RNA_pol_Rpb2_2"/>
</dbReference>
<feature type="domain" description="RNA polymerase Rpb2" evidence="13">
    <location>
        <begin position="428"/>
        <end position="496"/>
    </location>
</feature>
<dbReference type="Pfam" id="PF04561">
    <property type="entry name" value="RNA_pol_Rpb2_2"/>
    <property type="match status" value="1"/>
</dbReference>
<evidence type="ECO:0000259" key="10">
    <source>
        <dbReference type="Pfam" id="PF04560"/>
    </source>
</evidence>